<feature type="active site" description="Proton donor/acceptor" evidence="4">
    <location>
        <position position="139"/>
    </location>
</feature>
<name>A0AAW9RBF5_9GAMM</name>
<dbReference type="InterPro" id="IPR013785">
    <property type="entry name" value="Aldolase_TIM"/>
</dbReference>
<dbReference type="EMBL" id="JAZHOG010000001">
    <property type="protein sequence ID" value="MEJ8566164.1"/>
    <property type="molecule type" value="Genomic_DNA"/>
</dbReference>
<evidence type="ECO:0000313" key="6">
    <source>
        <dbReference type="EMBL" id="MEJ8566164.1"/>
    </source>
</evidence>
<evidence type="ECO:0000313" key="7">
    <source>
        <dbReference type="Proteomes" id="UP001359886"/>
    </source>
</evidence>
<dbReference type="PRINTS" id="PR00146">
    <property type="entry name" value="DHPICSNTHASE"/>
</dbReference>
<evidence type="ECO:0000256" key="3">
    <source>
        <dbReference type="PIRNR" id="PIRNR001365"/>
    </source>
</evidence>
<dbReference type="EC" id="4.3.3.7" evidence="6"/>
<dbReference type="PANTHER" id="PTHR12128">
    <property type="entry name" value="DIHYDRODIPICOLINATE SYNTHASE"/>
    <property type="match status" value="1"/>
</dbReference>
<dbReference type="Gene3D" id="3.20.20.70">
    <property type="entry name" value="Aldolase class I"/>
    <property type="match status" value="1"/>
</dbReference>
<dbReference type="SUPFAM" id="SSF51569">
    <property type="entry name" value="Aldolase"/>
    <property type="match status" value="1"/>
</dbReference>
<comment type="caution">
    <text evidence="6">The sequence shown here is derived from an EMBL/GenBank/DDBJ whole genome shotgun (WGS) entry which is preliminary data.</text>
</comment>
<dbReference type="PANTHER" id="PTHR12128:SF66">
    <property type="entry name" value="4-HYDROXY-2-OXOGLUTARATE ALDOLASE, MITOCHONDRIAL"/>
    <property type="match status" value="1"/>
</dbReference>
<dbReference type="CDD" id="cd00408">
    <property type="entry name" value="DHDPS-like"/>
    <property type="match status" value="1"/>
</dbReference>
<proteinExistence type="inferred from homology"/>
<evidence type="ECO:0000256" key="1">
    <source>
        <dbReference type="ARBA" id="ARBA00007592"/>
    </source>
</evidence>
<dbReference type="Pfam" id="PF00701">
    <property type="entry name" value="DHDPS"/>
    <property type="match status" value="1"/>
</dbReference>
<sequence>MNRDSVDWRGYMPAITTPFDEHGELDLGALRSLLEWLAGEGMHGLVVAGTTGEWFSMTADEKATLFGAVGEVLRGDLPLIAGCNAFTAQEVVRNAMTAERSGFDGILVTPPPYVRPCEREVIAFYEDVDRETPLPICIYNWPPGTNIDLSRETLEHLSDLEHVVAIKNSTGSPAHFIDVMRALRDKVRIFGIPMTEEGMQLVLQDAADGTMGAGAVLGRTQPEFYNALWAGDTERGLAAARQDTRIMREWFRPDYTARYGSAQAIFKTALNLQGLPGGYPRRPILPLQESEVAMVRTTLEELGRL</sequence>
<dbReference type="PIRSF" id="PIRSF001365">
    <property type="entry name" value="DHDPS"/>
    <property type="match status" value="1"/>
</dbReference>
<organism evidence="6 7">
    <name type="scientific">Elongatibacter sediminis</name>
    <dbReference type="NCBI Taxonomy" id="3119006"/>
    <lineage>
        <taxon>Bacteria</taxon>
        <taxon>Pseudomonadati</taxon>
        <taxon>Pseudomonadota</taxon>
        <taxon>Gammaproteobacteria</taxon>
        <taxon>Chromatiales</taxon>
        <taxon>Wenzhouxiangellaceae</taxon>
        <taxon>Elongatibacter</taxon>
    </lineage>
</organism>
<feature type="binding site" evidence="5">
    <location>
        <position position="51"/>
    </location>
    <ligand>
        <name>pyruvate</name>
        <dbReference type="ChEBI" id="CHEBI:15361"/>
    </ligand>
</feature>
<dbReference type="AlphaFoldDB" id="A0AAW9RBF5"/>
<dbReference type="InterPro" id="IPR002220">
    <property type="entry name" value="DapA-like"/>
</dbReference>
<keyword evidence="7" id="KW-1185">Reference proteome</keyword>
<feature type="active site" description="Schiff-base intermediate with substrate" evidence="4">
    <location>
        <position position="167"/>
    </location>
</feature>
<evidence type="ECO:0000256" key="5">
    <source>
        <dbReference type="PIRSR" id="PIRSR001365-2"/>
    </source>
</evidence>
<dbReference type="EC" id="4.2.1.41" evidence="6"/>
<comment type="similarity">
    <text evidence="1 3">Belongs to the DapA family.</text>
</comment>
<dbReference type="GO" id="GO:0008747">
    <property type="term" value="F:N-acetylneuraminate lyase activity"/>
    <property type="evidence" value="ECO:0007669"/>
    <property type="project" value="UniProtKB-EC"/>
</dbReference>
<dbReference type="GO" id="GO:0047448">
    <property type="term" value="F:5-dehydro-4-deoxyglucarate dehydratase activity"/>
    <property type="evidence" value="ECO:0007669"/>
    <property type="project" value="UniProtKB-EC"/>
</dbReference>
<reference evidence="6 7" key="1">
    <citation type="submission" date="2024-02" db="EMBL/GenBank/DDBJ databases">
        <title>A novel Wenzhouxiangellaceae bacterium, isolated from coastal sediments.</title>
        <authorList>
            <person name="Du Z.-J."/>
            <person name="Ye Y.-Q."/>
            <person name="Zhang X.-Y."/>
        </authorList>
    </citation>
    <scope>NUCLEOTIDE SEQUENCE [LARGE SCALE GENOMIC DNA]</scope>
    <source>
        <strain evidence="6 7">CH-27</strain>
    </source>
</reference>
<dbReference type="GO" id="GO:0008840">
    <property type="term" value="F:4-hydroxy-tetrahydrodipicolinate synthase activity"/>
    <property type="evidence" value="ECO:0007669"/>
    <property type="project" value="UniProtKB-EC"/>
</dbReference>
<dbReference type="SMART" id="SM01130">
    <property type="entry name" value="DHDPS"/>
    <property type="match status" value="1"/>
</dbReference>
<dbReference type="RefSeq" id="WP_354693487.1">
    <property type="nucleotide sequence ID" value="NZ_JAZHOG010000001.1"/>
</dbReference>
<evidence type="ECO:0000256" key="2">
    <source>
        <dbReference type="ARBA" id="ARBA00023239"/>
    </source>
</evidence>
<keyword evidence="2 3" id="KW-0456">Lyase</keyword>
<evidence type="ECO:0000256" key="4">
    <source>
        <dbReference type="PIRSR" id="PIRSR001365-1"/>
    </source>
</evidence>
<protein>
    <submittedName>
        <fullName evidence="6">Dihydrodipicolinate synthase family protein</fullName>
        <ecNumber evidence="6">4.1.3.3</ecNumber>
        <ecNumber evidence="6">4.2.1.41</ecNumber>
        <ecNumber evidence="6">4.3.3.7</ecNumber>
    </submittedName>
</protein>
<dbReference type="EC" id="4.1.3.3" evidence="6"/>
<accession>A0AAW9RBF5</accession>
<dbReference type="Proteomes" id="UP001359886">
    <property type="component" value="Unassembled WGS sequence"/>
</dbReference>
<gene>
    <name evidence="6" type="ORF">V3330_00895</name>
</gene>